<dbReference type="PANTHER" id="PTHR34512">
    <property type="entry name" value="CELL SURFACE PROTEIN"/>
    <property type="match status" value="1"/>
</dbReference>
<evidence type="ECO:0000256" key="1">
    <source>
        <dbReference type="SAM" id="MobiDB-lite"/>
    </source>
</evidence>
<dbReference type="AlphaFoldDB" id="A0A517R1X9"/>
<keyword evidence="2" id="KW-1133">Transmembrane helix</keyword>
<evidence type="ECO:0000313" key="5">
    <source>
        <dbReference type="Proteomes" id="UP000317318"/>
    </source>
</evidence>
<evidence type="ECO:0000259" key="3">
    <source>
        <dbReference type="Pfam" id="PF13360"/>
    </source>
</evidence>
<protein>
    <submittedName>
        <fullName evidence="4">Outer membrane biogenesis protein BamB</fullName>
    </submittedName>
</protein>
<keyword evidence="5" id="KW-1185">Reference proteome</keyword>
<accession>A0A517R1X9</accession>
<sequence>MGENSKQSPNDDPLTPAQGVERDLTAKRELTANKGAKAAQPLELAKKKFRWKPGAIIFLFGAAVLATIWFAGDWLFDSDTTVRGFALVVAGSTVCFALLLWWLFRSGLTWKSRIVGLLLVAGVLAGLKYSVRIEQFDGAMIPARVAWAWTPTAEQRAMAHFDEVGKRITESKTFELVVDGNDWPQFRGPRRDGDVRDVMLDPDWKMNPPKELWRHPVGLGWGSFAVVDDLAFTQEQRGPEEVVVAYESETGRQVWTYRVESRFTEAVGGDGPRATPTFDRGELFTLGAEGHLCCLDATNGREKWSRNILEDAAAPESEDPVENIEWGMAGSPLVTDDAVFVNPGGEQGRGVIRYDRATGEIVWANGNARASYTAPRIETLRGVEQLLIFDGAGISSFDPADGTLLWEYPWVNMPKVNAIQPIVSEDGTQVFISCSYGIGSALLNVAVEGGEWVVEPDYETSRLKIKFSDAIFRDGFLYAFDEAILACHDFETGQREWKKGRYGYGQVIAIGDHLLVQQEDPGDLALVAINPDKFEEVATFPALSGKTWNNPAFANGRLYCRNSEEAVCFELTVIDQSPEAAEELPELGEE</sequence>
<name>A0A517R1X9_9PLAN</name>
<dbReference type="Gene3D" id="2.130.10.10">
    <property type="entry name" value="YVTN repeat-like/Quinoprotein amine dehydrogenase"/>
    <property type="match status" value="1"/>
</dbReference>
<feature type="transmembrane region" description="Helical" evidence="2">
    <location>
        <begin position="54"/>
        <end position="72"/>
    </location>
</feature>
<dbReference type="Proteomes" id="UP000317318">
    <property type="component" value="Chromosome"/>
</dbReference>
<dbReference type="EMBL" id="CP036268">
    <property type="protein sequence ID" value="QDT37861.1"/>
    <property type="molecule type" value="Genomic_DNA"/>
</dbReference>
<dbReference type="SUPFAM" id="SSF50998">
    <property type="entry name" value="Quinoprotein alcohol dehydrogenase-like"/>
    <property type="match status" value="1"/>
</dbReference>
<dbReference type="PANTHER" id="PTHR34512:SF30">
    <property type="entry name" value="OUTER MEMBRANE PROTEIN ASSEMBLY FACTOR BAMB"/>
    <property type="match status" value="1"/>
</dbReference>
<feature type="domain" description="Pyrrolo-quinoline quinone repeat" evidence="3">
    <location>
        <begin position="274"/>
        <end position="498"/>
    </location>
</feature>
<dbReference type="InterPro" id="IPR002372">
    <property type="entry name" value="PQQ_rpt_dom"/>
</dbReference>
<dbReference type="InterPro" id="IPR015943">
    <property type="entry name" value="WD40/YVTN_repeat-like_dom_sf"/>
</dbReference>
<keyword evidence="2" id="KW-0812">Transmembrane</keyword>
<dbReference type="InterPro" id="IPR011047">
    <property type="entry name" value="Quinoprotein_ADH-like_sf"/>
</dbReference>
<feature type="transmembrane region" description="Helical" evidence="2">
    <location>
        <begin position="84"/>
        <end position="102"/>
    </location>
</feature>
<feature type="transmembrane region" description="Helical" evidence="2">
    <location>
        <begin position="114"/>
        <end position="131"/>
    </location>
</feature>
<proteinExistence type="predicted"/>
<feature type="compositionally biased region" description="Polar residues" evidence="1">
    <location>
        <begin position="1"/>
        <end position="10"/>
    </location>
</feature>
<organism evidence="4 5">
    <name type="scientific">Stratiformator vulcanicus</name>
    <dbReference type="NCBI Taxonomy" id="2527980"/>
    <lineage>
        <taxon>Bacteria</taxon>
        <taxon>Pseudomonadati</taxon>
        <taxon>Planctomycetota</taxon>
        <taxon>Planctomycetia</taxon>
        <taxon>Planctomycetales</taxon>
        <taxon>Planctomycetaceae</taxon>
        <taxon>Stratiformator</taxon>
    </lineage>
</organism>
<reference evidence="4 5" key="1">
    <citation type="submission" date="2019-02" db="EMBL/GenBank/DDBJ databases">
        <title>Deep-cultivation of Planctomycetes and their phenomic and genomic characterization uncovers novel biology.</title>
        <authorList>
            <person name="Wiegand S."/>
            <person name="Jogler M."/>
            <person name="Boedeker C."/>
            <person name="Pinto D."/>
            <person name="Vollmers J."/>
            <person name="Rivas-Marin E."/>
            <person name="Kohn T."/>
            <person name="Peeters S.H."/>
            <person name="Heuer A."/>
            <person name="Rast P."/>
            <person name="Oberbeckmann S."/>
            <person name="Bunk B."/>
            <person name="Jeske O."/>
            <person name="Meyerdierks A."/>
            <person name="Storesund J.E."/>
            <person name="Kallscheuer N."/>
            <person name="Luecker S."/>
            <person name="Lage O.M."/>
            <person name="Pohl T."/>
            <person name="Merkel B.J."/>
            <person name="Hornburger P."/>
            <person name="Mueller R.-W."/>
            <person name="Bruemmer F."/>
            <person name="Labrenz M."/>
            <person name="Spormann A.M."/>
            <person name="Op den Camp H."/>
            <person name="Overmann J."/>
            <person name="Amann R."/>
            <person name="Jetten M.S.M."/>
            <person name="Mascher T."/>
            <person name="Medema M.H."/>
            <person name="Devos D.P."/>
            <person name="Kaster A.-K."/>
            <person name="Ovreas L."/>
            <person name="Rohde M."/>
            <person name="Galperin M.Y."/>
            <person name="Jogler C."/>
        </authorList>
    </citation>
    <scope>NUCLEOTIDE SEQUENCE [LARGE SCALE GENOMIC DNA]</scope>
    <source>
        <strain evidence="4 5">Pan189</strain>
    </source>
</reference>
<feature type="region of interest" description="Disordered" evidence="1">
    <location>
        <begin position="1"/>
        <end position="23"/>
    </location>
</feature>
<keyword evidence="2" id="KW-0472">Membrane</keyword>
<evidence type="ECO:0000313" key="4">
    <source>
        <dbReference type="EMBL" id="QDT37861.1"/>
    </source>
</evidence>
<dbReference type="Pfam" id="PF13360">
    <property type="entry name" value="PQQ_2"/>
    <property type="match status" value="1"/>
</dbReference>
<gene>
    <name evidence="4" type="ORF">Pan189_22430</name>
</gene>
<dbReference type="KEGG" id="svp:Pan189_22430"/>
<evidence type="ECO:0000256" key="2">
    <source>
        <dbReference type="SAM" id="Phobius"/>
    </source>
</evidence>